<dbReference type="Proteomes" id="UP000634136">
    <property type="component" value="Unassembled WGS sequence"/>
</dbReference>
<dbReference type="AlphaFoldDB" id="A0A834X6J3"/>
<gene>
    <name evidence="1" type="ORF">G2W53_007589</name>
</gene>
<proteinExistence type="predicted"/>
<dbReference type="EMBL" id="JAAIUW010000003">
    <property type="protein sequence ID" value="KAF7839107.1"/>
    <property type="molecule type" value="Genomic_DNA"/>
</dbReference>
<sequence>MTICSFPFLELLGMFAEPVGCGSVNQLSNISLSSSLSSSALTLATLLVLRTSCGVLVKIINEVWEHHPCPFLPRRATSLMKAKITSYNLTDFFWTRDKADVDLAVVTGVGFPSFHCNAQCFCNFSIGDKAIVFFPLRLYTSGMVGQTIVFPNRFRVYFSEKLVSKGEFVYPSIQLCLEVEILDKARFPSTHGCTNPNNSESSTCW</sequence>
<comment type="caution">
    <text evidence="1">The sequence shown here is derived from an EMBL/GenBank/DDBJ whole genome shotgun (WGS) entry which is preliminary data.</text>
</comment>
<evidence type="ECO:0000313" key="1">
    <source>
        <dbReference type="EMBL" id="KAF7839107.1"/>
    </source>
</evidence>
<protein>
    <submittedName>
        <fullName evidence="1">Uncharacterized protein</fullName>
    </submittedName>
</protein>
<accession>A0A834X6J3</accession>
<reference evidence="1" key="1">
    <citation type="submission" date="2020-09" db="EMBL/GenBank/DDBJ databases">
        <title>Genome-Enabled Discovery of Anthraquinone Biosynthesis in Senna tora.</title>
        <authorList>
            <person name="Kang S.-H."/>
            <person name="Pandey R.P."/>
            <person name="Lee C.-M."/>
            <person name="Sim J.-S."/>
            <person name="Jeong J.-T."/>
            <person name="Choi B.-S."/>
            <person name="Jung M."/>
            <person name="Ginzburg D."/>
            <person name="Zhao K."/>
            <person name="Won S.Y."/>
            <person name="Oh T.-J."/>
            <person name="Yu Y."/>
            <person name="Kim N.-H."/>
            <person name="Lee O.R."/>
            <person name="Lee T.-H."/>
            <person name="Bashyal P."/>
            <person name="Kim T.-S."/>
            <person name="Lee W.-H."/>
            <person name="Kawkins C."/>
            <person name="Kim C.-K."/>
            <person name="Kim J.S."/>
            <person name="Ahn B.O."/>
            <person name="Rhee S.Y."/>
            <person name="Sohng J.K."/>
        </authorList>
    </citation>
    <scope>NUCLEOTIDE SEQUENCE</scope>
    <source>
        <tissue evidence="1">Leaf</tissue>
    </source>
</reference>
<keyword evidence="2" id="KW-1185">Reference proteome</keyword>
<name>A0A834X6J3_9FABA</name>
<organism evidence="1 2">
    <name type="scientific">Senna tora</name>
    <dbReference type="NCBI Taxonomy" id="362788"/>
    <lineage>
        <taxon>Eukaryota</taxon>
        <taxon>Viridiplantae</taxon>
        <taxon>Streptophyta</taxon>
        <taxon>Embryophyta</taxon>
        <taxon>Tracheophyta</taxon>
        <taxon>Spermatophyta</taxon>
        <taxon>Magnoliopsida</taxon>
        <taxon>eudicotyledons</taxon>
        <taxon>Gunneridae</taxon>
        <taxon>Pentapetalae</taxon>
        <taxon>rosids</taxon>
        <taxon>fabids</taxon>
        <taxon>Fabales</taxon>
        <taxon>Fabaceae</taxon>
        <taxon>Caesalpinioideae</taxon>
        <taxon>Cassia clade</taxon>
        <taxon>Senna</taxon>
    </lineage>
</organism>
<evidence type="ECO:0000313" key="2">
    <source>
        <dbReference type="Proteomes" id="UP000634136"/>
    </source>
</evidence>